<feature type="region of interest" description="Disordered" evidence="1">
    <location>
        <begin position="1"/>
        <end position="37"/>
    </location>
</feature>
<dbReference type="AlphaFoldDB" id="A0A5B7J6R3"/>
<organism evidence="2 3">
    <name type="scientific">Portunus trituberculatus</name>
    <name type="common">Swimming crab</name>
    <name type="synonym">Neptunus trituberculatus</name>
    <dbReference type="NCBI Taxonomy" id="210409"/>
    <lineage>
        <taxon>Eukaryota</taxon>
        <taxon>Metazoa</taxon>
        <taxon>Ecdysozoa</taxon>
        <taxon>Arthropoda</taxon>
        <taxon>Crustacea</taxon>
        <taxon>Multicrustacea</taxon>
        <taxon>Malacostraca</taxon>
        <taxon>Eumalacostraca</taxon>
        <taxon>Eucarida</taxon>
        <taxon>Decapoda</taxon>
        <taxon>Pleocyemata</taxon>
        <taxon>Brachyura</taxon>
        <taxon>Eubrachyura</taxon>
        <taxon>Portunoidea</taxon>
        <taxon>Portunidae</taxon>
        <taxon>Portuninae</taxon>
        <taxon>Portunus</taxon>
    </lineage>
</organism>
<name>A0A5B7J6R3_PORTR</name>
<proteinExistence type="predicted"/>
<sequence>MPSHHKLTQSFHTPQITEIPPSPQDSASPQTSVPASSRLLCPQATQLTPFFTLDIFTHYN</sequence>
<reference evidence="2 3" key="1">
    <citation type="submission" date="2019-05" db="EMBL/GenBank/DDBJ databases">
        <title>Another draft genome of Portunus trituberculatus and its Hox gene families provides insights of decapod evolution.</title>
        <authorList>
            <person name="Jeong J.-H."/>
            <person name="Song I."/>
            <person name="Kim S."/>
            <person name="Choi T."/>
            <person name="Kim D."/>
            <person name="Ryu S."/>
            <person name="Kim W."/>
        </authorList>
    </citation>
    <scope>NUCLEOTIDE SEQUENCE [LARGE SCALE GENOMIC DNA]</scope>
    <source>
        <tissue evidence="2">Muscle</tissue>
    </source>
</reference>
<evidence type="ECO:0000256" key="1">
    <source>
        <dbReference type="SAM" id="MobiDB-lite"/>
    </source>
</evidence>
<evidence type="ECO:0000313" key="3">
    <source>
        <dbReference type="Proteomes" id="UP000324222"/>
    </source>
</evidence>
<feature type="compositionally biased region" description="Polar residues" evidence="1">
    <location>
        <begin position="24"/>
        <end position="35"/>
    </location>
</feature>
<keyword evidence="3" id="KW-1185">Reference proteome</keyword>
<gene>
    <name evidence="2" type="ORF">E2C01_087498</name>
</gene>
<evidence type="ECO:0000313" key="2">
    <source>
        <dbReference type="EMBL" id="MPC92410.1"/>
    </source>
</evidence>
<protein>
    <submittedName>
        <fullName evidence="2">Uncharacterized protein</fullName>
    </submittedName>
</protein>
<comment type="caution">
    <text evidence="2">The sequence shown here is derived from an EMBL/GenBank/DDBJ whole genome shotgun (WGS) entry which is preliminary data.</text>
</comment>
<accession>A0A5B7J6R3</accession>
<dbReference type="EMBL" id="VSRR010091188">
    <property type="protein sequence ID" value="MPC92410.1"/>
    <property type="molecule type" value="Genomic_DNA"/>
</dbReference>
<dbReference type="Proteomes" id="UP000324222">
    <property type="component" value="Unassembled WGS sequence"/>
</dbReference>